<evidence type="ECO:0000313" key="8">
    <source>
        <dbReference type="Proteomes" id="UP001208570"/>
    </source>
</evidence>
<comment type="caution">
    <text evidence="7">The sequence shown here is derived from an EMBL/GenBank/DDBJ whole genome shotgun (WGS) entry which is preliminary data.</text>
</comment>
<dbReference type="GO" id="GO:0045046">
    <property type="term" value="P:protein import into peroxisome membrane"/>
    <property type="evidence" value="ECO:0007669"/>
    <property type="project" value="TreeGrafter"/>
</dbReference>
<dbReference type="GO" id="GO:0030674">
    <property type="term" value="F:protein-macromolecule adaptor activity"/>
    <property type="evidence" value="ECO:0007669"/>
    <property type="project" value="TreeGrafter"/>
</dbReference>
<evidence type="ECO:0000256" key="5">
    <source>
        <dbReference type="ARBA" id="ARBA00029630"/>
    </source>
</evidence>
<evidence type="ECO:0000256" key="4">
    <source>
        <dbReference type="ARBA" id="ARBA00025338"/>
    </source>
</evidence>
<sequence>MFGNIWNFVKRHRRKFLYTGVVVGGLAVLGRYAKKKLLEYQETEAEECLTHARKQHHFDSNQRTCNMTVLSMLPNLRQTLMVLLSTEELTAELKNKPANKLEIWEKLKILSFTRTILAVYSSCLLTVFLRVQLNIIGGYMYLDSLLDQNGGTSEPYRAQPDVQQRYLAMIQYFLERGIPDIEEVIKTAVCNRLKNISLKHQMSLSDIQNLLSTVRRDVEGVSCNQTVGSTRSHLIQYLLHDHDELDQACNLSSTEIMLQQLKYETRDMLESSDFLCVLNGCLDTAFVRLVDYLAGYFRPLETDGTETMINPCSLSMPLAKIIPIMNGLIHTVLADAPNAFVQELLLKEQVKTFAANVYEAFSELPNQNTPS</sequence>
<gene>
    <name evidence="7" type="ORF">LSH36_188g10023</name>
</gene>
<evidence type="ECO:0000256" key="6">
    <source>
        <dbReference type="SAM" id="Phobius"/>
    </source>
</evidence>
<proteinExistence type="predicted"/>
<dbReference type="GO" id="GO:0005778">
    <property type="term" value="C:peroxisomal membrane"/>
    <property type="evidence" value="ECO:0007669"/>
    <property type="project" value="InterPro"/>
</dbReference>
<dbReference type="PANTHER" id="PTHR28080:SF1">
    <property type="entry name" value="PEROXISOMAL BIOGENESIS FACTOR 3"/>
    <property type="match status" value="1"/>
</dbReference>
<accession>A0AAD9JR24</accession>
<reference evidence="7" key="1">
    <citation type="journal article" date="2023" name="Mol. Biol. Evol.">
        <title>Third-Generation Sequencing Reveals the Adaptive Role of the Epigenome in Three Deep-Sea Polychaetes.</title>
        <authorList>
            <person name="Perez M."/>
            <person name="Aroh O."/>
            <person name="Sun Y."/>
            <person name="Lan Y."/>
            <person name="Juniper S.K."/>
            <person name="Young C.R."/>
            <person name="Angers B."/>
            <person name="Qian P.Y."/>
        </authorList>
    </citation>
    <scope>NUCLEOTIDE SEQUENCE</scope>
    <source>
        <strain evidence="7">P08H-3</strain>
    </source>
</reference>
<organism evidence="7 8">
    <name type="scientific">Paralvinella palmiformis</name>
    <dbReference type="NCBI Taxonomy" id="53620"/>
    <lineage>
        <taxon>Eukaryota</taxon>
        <taxon>Metazoa</taxon>
        <taxon>Spiralia</taxon>
        <taxon>Lophotrochozoa</taxon>
        <taxon>Annelida</taxon>
        <taxon>Polychaeta</taxon>
        <taxon>Sedentaria</taxon>
        <taxon>Canalipalpata</taxon>
        <taxon>Terebellida</taxon>
        <taxon>Terebelliformia</taxon>
        <taxon>Alvinellidae</taxon>
        <taxon>Paralvinella</taxon>
    </lineage>
</organism>
<dbReference type="PANTHER" id="PTHR28080">
    <property type="entry name" value="PEROXISOMAL BIOGENESIS FACTOR 3"/>
    <property type="match status" value="1"/>
</dbReference>
<dbReference type="Pfam" id="PF04882">
    <property type="entry name" value="Peroxin-3"/>
    <property type="match status" value="1"/>
</dbReference>
<evidence type="ECO:0000313" key="7">
    <source>
        <dbReference type="EMBL" id="KAK2157632.1"/>
    </source>
</evidence>
<keyword evidence="6" id="KW-1133">Transmembrane helix</keyword>
<keyword evidence="6" id="KW-0812">Transmembrane</keyword>
<evidence type="ECO:0000256" key="2">
    <source>
        <dbReference type="ARBA" id="ARBA00014294"/>
    </source>
</evidence>
<keyword evidence="8" id="KW-1185">Reference proteome</keyword>
<comment type="subunit">
    <text evidence="1">Interacts with PEX19.</text>
</comment>
<name>A0AAD9JR24_9ANNE</name>
<feature type="transmembrane region" description="Helical" evidence="6">
    <location>
        <begin position="16"/>
        <end position="33"/>
    </location>
</feature>
<evidence type="ECO:0000256" key="1">
    <source>
        <dbReference type="ARBA" id="ARBA00011494"/>
    </source>
</evidence>
<comment type="function">
    <text evidence="4">Involved in peroxisome biosynthesis and integrity. Assembles membrane vesicles before the matrix proteins are translocated. As a docking factor for PEX19, is necessary for the import of peroxisomal membrane proteins in the peroxisomes.</text>
</comment>
<dbReference type="Proteomes" id="UP001208570">
    <property type="component" value="Unassembled WGS sequence"/>
</dbReference>
<dbReference type="AlphaFoldDB" id="A0AAD9JR24"/>
<dbReference type="EMBL" id="JAODUP010000188">
    <property type="protein sequence ID" value="KAK2157632.1"/>
    <property type="molecule type" value="Genomic_DNA"/>
</dbReference>
<keyword evidence="6" id="KW-0472">Membrane</keyword>
<evidence type="ECO:0000256" key="3">
    <source>
        <dbReference type="ARBA" id="ARBA00022593"/>
    </source>
</evidence>
<protein>
    <recommendedName>
        <fullName evidence="2">Peroxisomal biogenesis factor 3</fullName>
    </recommendedName>
    <alternativeName>
        <fullName evidence="5">Peroxisomal assembly protein PEX3</fullName>
    </alternativeName>
</protein>
<keyword evidence="3" id="KW-0962">Peroxisome biogenesis</keyword>
<dbReference type="InterPro" id="IPR006966">
    <property type="entry name" value="Peroxin-3"/>
</dbReference>